<accession>W6AH61</accession>
<sequence>MNNREIILLTVGIIASIALIGLIVWIVIKKKTTPPELSINPDHKSKFIYIFFRKWLLIFILFALALTAFFCWAMFINELLK</sequence>
<dbReference type="Proteomes" id="UP000019267">
    <property type="component" value="Chromosome"/>
</dbReference>
<feature type="transmembrane region" description="Helical" evidence="1">
    <location>
        <begin position="55"/>
        <end position="75"/>
    </location>
</feature>
<evidence type="ECO:0008006" key="4">
    <source>
        <dbReference type="Google" id="ProtNLM"/>
    </source>
</evidence>
<evidence type="ECO:0000313" key="2">
    <source>
        <dbReference type="EMBL" id="AHI53024.1"/>
    </source>
</evidence>
<evidence type="ECO:0000256" key="1">
    <source>
        <dbReference type="SAM" id="Phobius"/>
    </source>
</evidence>
<dbReference type="STRING" id="1276246.SCULI_v1c06830"/>
<proteinExistence type="predicted"/>
<keyword evidence="1" id="KW-0472">Membrane</keyword>
<keyword evidence="3" id="KW-1185">Reference proteome</keyword>
<name>W6AH61_9MOLU</name>
<dbReference type="EMBL" id="CP006681">
    <property type="protein sequence ID" value="AHI53024.1"/>
    <property type="molecule type" value="Genomic_DNA"/>
</dbReference>
<dbReference type="AlphaFoldDB" id="W6AH61"/>
<dbReference type="HOGENOM" id="CLU_2572118_0_0_14"/>
<dbReference type="KEGG" id="scq:SCULI_v1c06830"/>
<protein>
    <recommendedName>
        <fullName evidence="4">Transmembrane protein</fullName>
    </recommendedName>
</protein>
<feature type="transmembrane region" description="Helical" evidence="1">
    <location>
        <begin position="6"/>
        <end position="28"/>
    </location>
</feature>
<keyword evidence="1" id="KW-0812">Transmembrane</keyword>
<evidence type="ECO:0000313" key="3">
    <source>
        <dbReference type="Proteomes" id="UP000019267"/>
    </source>
</evidence>
<organism evidence="2 3">
    <name type="scientific">Spiroplasma culicicola AES-1</name>
    <dbReference type="NCBI Taxonomy" id="1276246"/>
    <lineage>
        <taxon>Bacteria</taxon>
        <taxon>Bacillati</taxon>
        <taxon>Mycoplasmatota</taxon>
        <taxon>Mollicutes</taxon>
        <taxon>Entomoplasmatales</taxon>
        <taxon>Spiroplasmataceae</taxon>
        <taxon>Spiroplasma</taxon>
    </lineage>
</organism>
<keyword evidence="1" id="KW-1133">Transmembrane helix</keyword>
<reference evidence="2 3" key="1">
    <citation type="journal article" date="2014" name="Genome Biol. Evol.">
        <title>Molecular evolution of the substrate utilization strategies and putative virulence factors in mosquito-associated Spiroplasma species.</title>
        <authorList>
            <person name="Chang T.H."/>
            <person name="Lo W.S."/>
            <person name="Ku C."/>
            <person name="Chen L.L."/>
            <person name="Kuo C.H."/>
        </authorList>
    </citation>
    <scope>NUCLEOTIDE SEQUENCE [LARGE SCALE GENOMIC DNA]</scope>
    <source>
        <strain evidence="2">AES-1</strain>
    </source>
</reference>
<gene>
    <name evidence="2" type="ORF">SCULI_v1c06830</name>
</gene>